<evidence type="ECO:0000256" key="6">
    <source>
        <dbReference type="ARBA" id="ARBA00022801"/>
    </source>
</evidence>
<dbReference type="PROSITE" id="PS00855">
    <property type="entry name" value="SPASE_II"/>
    <property type="match status" value="1"/>
</dbReference>
<evidence type="ECO:0000256" key="2">
    <source>
        <dbReference type="ARBA" id="ARBA00022475"/>
    </source>
</evidence>
<evidence type="ECO:0000256" key="5">
    <source>
        <dbReference type="ARBA" id="ARBA00022750"/>
    </source>
</evidence>
<dbReference type="EC" id="3.4.23.36" evidence="9"/>
<reference evidence="14" key="1">
    <citation type="journal article" date="2019" name="Int. J. Syst. Evol. Microbiol.">
        <title>The Global Catalogue of Microorganisms (GCM) 10K type strain sequencing project: providing services to taxonomists for standard genome sequencing and annotation.</title>
        <authorList>
            <consortium name="The Broad Institute Genomics Platform"/>
            <consortium name="The Broad Institute Genome Sequencing Center for Infectious Disease"/>
            <person name="Wu L."/>
            <person name="Ma J."/>
        </authorList>
    </citation>
    <scope>NUCLEOTIDE SEQUENCE [LARGE SCALE GENOMIC DNA]</scope>
    <source>
        <strain evidence="14">CCUG 49560</strain>
    </source>
</reference>
<evidence type="ECO:0000256" key="12">
    <source>
        <dbReference type="SAM" id="MobiDB-lite"/>
    </source>
</evidence>
<evidence type="ECO:0000256" key="1">
    <source>
        <dbReference type="ARBA" id="ARBA00006139"/>
    </source>
</evidence>
<gene>
    <name evidence="9 13" type="primary">lspA</name>
    <name evidence="13" type="ORF">ACFO8L_27505</name>
</gene>
<feature type="transmembrane region" description="Helical" evidence="9">
    <location>
        <begin position="73"/>
        <end position="100"/>
    </location>
</feature>
<evidence type="ECO:0000256" key="10">
    <source>
        <dbReference type="RuleBase" id="RU000594"/>
    </source>
</evidence>
<evidence type="ECO:0000256" key="8">
    <source>
        <dbReference type="ARBA" id="ARBA00023136"/>
    </source>
</evidence>
<evidence type="ECO:0000256" key="7">
    <source>
        <dbReference type="ARBA" id="ARBA00022989"/>
    </source>
</evidence>
<dbReference type="GO" id="GO:0004190">
    <property type="term" value="F:aspartic-type endopeptidase activity"/>
    <property type="evidence" value="ECO:0007669"/>
    <property type="project" value="UniProtKB-EC"/>
</dbReference>
<evidence type="ECO:0000313" key="14">
    <source>
        <dbReference type="Proteomes" id="UP001595891"/>
    </source>
</evidence>
<evidence type="ECO:0000256" key="9">
    <source>
        <dbReference type="HAMAP-Rule" id="MF_00161"/>
    </source>
</evidence>
<feature type="transmembrane region" description="Helical" evidence="9">
    <location>
        <begin position="112"/>
        <end position="131"/>
    </location>
</feature>
<dbReference type="PANTHER" id="PTHR33695:SF1">
    <property type="entry name" value="LIPOPROTEIN SIGNAL PEPTIDASE"/>
    <property type="match status" value="1"/>
</dbReference>
<proteinExistence type="inferred from homology"/>
<protein>
    <recommendedName>
        <fullName evidence="9">Lipoprotein signal peptidase</fullName>
        <ecNumber evidence="9">3.4.23.36</ecNumber>
    </recommendedName>
    <alternativeName>
        <fullName evidence="9">Prolipoprotein signal peptidase</fullName>
    </alternativeName>
    <alternativeName>
        <fullName evidence="9">Signal peptidase II</fullName>
        <shortName evidence="9">SPase II</shortName>
    </alternativeName>
</protein>
<keyword evidence="4 9" id="KW-0812">Transmembrane</keyword>
<keyword evidence="8 9" id="KW-0472">Membrane</keyword>
<feature type="transmembrane region" description="Helical" evidence="9">
    <location>
        <begin position="151"/>
        <end position="175"/>
    </location>
</feature>
<comment type="subcellular location">
    <subcellularLocation>
        <location evidence="9">Cell membrane</location>
        <topology evidence="9">Multi-pass membrane protein</topology>
    </subcellularLocation>
</comment>
<dbReference type="PRINTS" id="PR00781">
    <property type="entry name" value="LIPOSIGPTASE"/>
</dbReference>
<dbReference type="InterPro" id="IPR001872">
    <property type="entry name" value="Peptidase_A8"/>
</dbReference>
<feature type="region of interest" description="Disordered" evidence="12">
    <location>
        <begin position="183"/>
        <end position="232"/>
    </location>
</feature>
<dbReference type="RefSeq" id="WP_316249563.1">
    <property type="nucleotide sequence ID" value="NZ_JANZYP010000014.1"/>
</dbReference>
<keyword evidence="5 9" id="KW-0064">Aspartyl protease</keyword>
<comment type="similarity">
    <text evidence="1 9 11">Belongs to the peptidase A8 family.</text>
</comment>
<dbReference type="Proteomes" id="UP001595891">
    <property type="component" value="Unassembled WGS sequence"/>
</dbReference>
<evidence type="ECO:0000256" key="11">
    <source>
        <dbReference type="RuleBase" id="RU004181"/>
    </source>
</evidence>
<dbReference type="PANTHER" id="PTHR33695">
    <property type="entry name" value="LIPOPROTEIN SIGNAL PEPTIDASE"/>
    <property type="match status" value="1"/>
</dbReference>
<feature type="active site" evidence="9">
    <location>
        <position position="160"/>
    </location>
</feature>
<accession>A0ABV9EN56</accession>
<organism evidence="13 14">
    <name type="scientific">Sphaerisporangium corydalis</name>
    <dbReference type="NCBI Taxonomy" id="1441875"/>
    <lineage>
        <taxon>Bacteria</taxon>
        <taxon>Bacillati</taxon>
        <taxon>Actinomycetota</taxon>
        <taxon>Actinomycetes</taxon>
        <taxon>Streptosporangiales</taxon>
        <taxon>Streptosporangiaceae</taxon>
        <taxon>Sphaerisporangium</taxon>
    </lineage>
</organism>
<keyword evidence="3 9" id="KW-0645">Protease</keyword>
<dbReference type="HAMAP" id="MF_00161">
    <property type="entry name" value="LspA"/>
    <property type="match status" value="1"/>
</dbReference>
<comment type="caution">
    <text evidence="13">The sequence shown here is derived from an EMBL/GenBank/DDBJ whole genome shotgun (WGS) entry which is preliminary data.</text>
</comment>
<comment type="pathway">
    <text evidence="9">Protein modification; lipoprotein biosynthesis (signal peptide cleavage).</text>
</comment>
<keyword evidence="6 9" id="KW-0378">Hydrolase</keyword>
<comment type="function">
    <text evidence="9 10">This protein specifically catalyzes the removal of signal peptides from prolipoproteins.</text>
</comment>
<sequence length="232" mass="25134">MRVVQDTGGAPLSTPPDAAEEPLRAKRVGSLAVVAVLVYVLDLVGKTLVVRFLEDREPVSLAGDLLRLRVIRNSGAAFSIGTGMTIIFTVIAAGVVIAILRTARRLRSFPWAIVLGLLLGGAIGNLTDRIFRAPAPFQGHVVDWIEVFPATHFPVFNIADSAIVCGGALAVLLAWRGFQIDGTRTGDEPDEPDGARQDLPDRHDQRHLNDQNDQDAGRQAARHDDKEDERHG</sequence>
<keyword evidence="7 9" id="KW-1133">Transmembrane helix</keyword>
<feature type="compositionally biased region" description="Basic and acidic residues" evidence="12">
    <location>
        <begin position="193"/>
        <end position="210"/>
    </location>
</feature>
<feature type="active site" evidence="9">
    <location>
        <position position="143"/>
    </location>
</feature>
<dbReference type="Pfam" id="PF01252">
    <property type="entry name" value="Peptidase_A8"/>
    <property type="match status" value="1"/>
</dbReference>
<evidence type="ECO:0000256" key="3">
    <source>
        <dbReference type="ARBA" id="ARBA00022670"/>
    </source>
</evidence>
<keyword evidence="14" id="KW-1185">Reference proteome</keyword>
<feature type="compositionally biased region" description="Basic and acidic residues" evidence="12">
    <location>
        <begin position="221"/>
        <end position="232"/>
    </location>
</feature>
<feature type="transmembrane region" description="Helical" evidence="9">
    <location>
        <begin position="31"/>
        <end position="53"/>
    </location>
</feature>
<evidence type="ECO:0000256" key="4">
    <source>
        <dbReference type="ARBA" id="ARBA00022692"/>
    </source>
</evidence>
<dbReference type="NCBIfam" id="TIGR00077">
    <property type="entry name" value="lspA"/>
    <property type="match status" value="1"/>
</dbReference>
<name>A0ABV9EN56_9ACTN</name>
<evidence type="ECO:0000313" key="13">
    <source>
        <dbReference type="EMBL" id="MFC4589865.1"/>
    </source>
</evidence>
<comment type="catalytic activity">
    <reaction evidence="9 10">
        <text>Release of signal peptides from bacterial membrane prolipoproteins. Hydrolyzes -Xaa-Yaa-Zaa-|-(S,diacylglyceryl)Cys-, in which Xaa is hydrophobic (preferably Leu), and Yaa (Ala or Ser) and Zaa (Gly or Ala) have small, neutral side chains.</text>
        <dbReference type="EC" id="3.4.23.36"/>
    </reaction>
</comment>
<keyword evidence="2 9" id="KW-1003">Cell membrane</keyword>
<dbReference type="EMBL" id="JBHSFN010000018">
    <property type="protein sequence ID" value="MFC4589865.1"/>
    <property type="molecule type" value="Genomic_DNA"/>
</dbReference>